<evidence type="ECO:0000313" key="3">
    <source>
        <dbReference type="Proteomes" id="UP001165124"/>
    </source>
</evidence>
<feature type="region of interest" description="Disordered" evidence="1">
    <location>
        <begin position="24"/>
        <end position="55"/>
    </location>
</feature>
<gene>
    <name evidence="2" type="ORF">Arub01_28020</name>
</gene>
<comment type="caution">
    <text evidence="2">The sequence shown here is derived from an EMBL/GenBank/DDBJ whole genome shotgun (WGS) entry which is preliminary data.</text>
</comment>
<dbReference type="RefSeq" id="WP_157406694.1">
    <property type="nucleotide sequence ID" value="NZ_BSRZ01000005.1"/>
</dbReference>
<dbReference type="AlphaFoldDB" id="A0A9W6PX26"/>
<accession>A0A9W6PX26</accession>
<sequence>MRSRFAEQPEVIVPRSLRELLAEQVSGGTRRRRRSGRARRLVRRASRARRPLGSA</sequence>
<dbReference type="EMBL" id="BSRZ01000005">
    <property type="protein sequence ID" value="GLW64558.1"/>
    <property type="molecule type" value="Genomic_DNA"/>
</dbReference>
<organism evidence="2 3">
    <name type="scientific">Actinomadura rubrobrunea</name>
    <dbReference type="NCBI Taxonomy" id="115335"/>
    <lineage>
        <taxon>Bacteria</taxon>
        <taxon>Bacillati</taxon>
        <taxon>Actinomycetota</taxon>
        <taxon>Actinomycetes</taxon>
        <taxon>Streptosporangiales</taxon>
        <taxon>Thermomonosporaceae</taxon>
        <taxon>Actinomadura</taxon>
    </lineage>
</organism>
<keyword evidence="3" id="KW-1185">Reference proteome</keyword>
<name>A0A9W6PX26_9ACTN</name>
<protein>
    <submittedName>
        <fullName evidence="2">Uncharacterized protein</fullName>
    </submittedName>
</protein>
<feature type="compositionally biased region" description="Basic residues" evidence="1">
    <location>
        <begin position="29"/>
        <end position="55"/>
    </location>
</feature>
<dbReference type="Proteomes" id="UP001165124">
    <property type="component" value="Unassembled WGS sequence"/>
</dbReference>
<evidence type="ECO:0000313" key="2">
    <source>
        <dbReference type="EMBL" id="GLW64558.1"/>
    </source>
</evidence>
<evidence type="ECO:0000256" key="1">
    <source>
        <dbReference type="SAM" id="MobiDB-lite"/>
    </source>
</evidence>
<proteinExistence type="predicted"/>
<reference evidence="2" key="1">
    <citation type="submission" date="2023-02" db="EMBL/GenBank/DDBJ databases">
        <title>Actinomadura rubrobrunea NBRC 14622.</title>
        <authorList>
            <person name="Ichikawa N."/>
            <person name="Sato H."/>
            <person name="Tonouchi N."/>
        </authorList>
    </citation>
    <scope>NUCLEOTIDE SEQUENCE</scope>
    <source>
        <strain evidence="2">NBRC 14622</strain>
    </source>
</reference>